<feature type="compositionally biased region" description="Polar residues" evidence="2">
    <location>
        <begin position="161"/>
        <end position="185"/>
    </location>
</feature>
<dbReference type="GO" id="GO:0006623">
    <property type="term" value="P:protein targeting to vacuole"/>
    <property type="evidence" value="ECO:0007669"/>
    <property type="project" value="TreeGrafter"/>
</dbReference>
<feature type="compositionally biased region" description="Acidic residues" evidence="2">
    <location>
        <begin position="117"/>
        <end position="150"/>
    </location>
</feature>
<organism evidence="3 4">
    <name type="scientific">Protomyces lactucae-debilis</name>
    <dbReference type="NCBI Taxonomy" id="2754530"/>
    <lineage>
        <taxon>Eukaryota</taxon>
        <taxon>Fungi</taxon>
        <taxon>Dikarya</taxon>
        <taxon>Ascomycota</taxon>
        <taxon>Taphrinomycotina</taxon>
        <taxon>Taphrinomycetes</taxon>
        <taxon>Taphrinales</taxon>
        <taxon>Protomycetaceae</taxon>
        <taxon>Protomyces</taxon>
    </lineage>
</organism>
<reference evidence="3 4" key="1">
    <citation type="submission" date="2016-07" db="EMBL/GenBank/DDBJ databases">
        <title>Pervasive Adenine N6-methylation of Active Genes in Fungi.</title>
        <authorList>
            <consortium name="DOE Joint Genome Institute"/>
            <person name="Mondo S.J."/>
            <person name="Dannebaum R.O."/>
            <person name="Kuo R.C."/>
            <person name="Labutti K."/>
            <person name="Haridas S."/>
            <person name="Kuo A."/>
            <person name="Salamov A."/>
            <person name="Ahrendt S.R."/>
            <person name="Lipzen A."/>
            <person name="Sullivan W."/>
            <person name="Andreopoulos W.B."/>
            <person name="Clum A."/>
            <person name="Lindquist E."/>
            <person name="Daum C."/>
            <person name="Ramamoorthy G.K."/>
            <person name="Gryganskyi A."/>
            <person name="Culley D."/>
            <person name="Magnuson J.K."/>
            <person name="James T.Y."/>
            <person name="O'Malley M.A."/>
            <person name="Stajich J.E."/>
            <person name="Spatafora J.W."/>
            <person name="Visel A."/>
            <person name="Grigoriev I.V."/>
        </authorList>
    </citation>
    <scope>NUCLEOTIDE SEQUENCE [LARGE SCALE GENOMIC DNA]</scope>
    <source>
        <strain evidence="3 4">12-1054</strain>
    </source>
</reference>
<dbReference type="InterPro" id="IPR018618">
    <property type="entry name" value="GID4/10-like"/>
</dbReference>
<dbReference type="STRING" id="56484.A0A1Y2FES9"/>
<comment type="similarity">
    <text evidence="1">Belongs to the GID4/VID24 family.</text>
</comment>
<dbReference type="GO" id="GO:0043161">
    <property type="term" value="P:proteasome-mediated ubiquitin-dependent protein catabolic process"/>
    <property type="evidence" value="ECO:0007669"/>
    <property type="project" value="TreeGrafter"/>
</dbReference>
<proteinExistence type="inferred from homology"/>
<feature type="region of interest" description="Disordered" evidence="2">
    <location>
        <begin position="102"/>
        <end position="185"/>
    </location>
</feature>
<evidence type="ECO:0000313" key="4">
    <source>
        <dbReference type="Proteomes" id="UP000193685"/>
    </source>
</evidence>
<feature type="region of interest" description="Disordered" evidence="2">
    <location>
        <begin position="1"/>
        <end position="49"/>
    </location>
</feature>
<evidence type="ECO:0000313" key="3">
    <source>
        <dbReference type="EMBL" id="ORY82117.1"/>
    </source>
</evidence>
<evidence type="ECO:0000256" key="1">
    <source>
        <dbReference type="ARBA" id="ARBA00061469"/>
    </source>
</evidence>
<dbReference type="GO" id="GO:0007039">
    <property type="term" value="P:protein catabolic process in the vacuole"/>
    <property type="evidence" value="ECO:0007669"/>
    <property type="project" value="TreeGrafter"/>
</dbReference>
<feature type="compositionally biased region" description="Polar residues" evidence="2">
    <location>
        <begin position="32"/>
        <end position="45"/>
    </location>
</feature>
<protein>
    <submittedName>
        <fullName evidence="3">Vacuolar import and degradation protein-domain-containing protein</fullName>
    </submittedName>
</protein>
<keyword evidence="4" id="KW-1185">Reference proteome</keyword>
<dbReference type="EMBL" id="MCFI01000010">
    <property type="protein sequence ID" value="ORY82117.1"/>
    <property type="molecule type" value="Genomic_DNA"/>
</dbReference>
<dbReference type="PANTHER" id="PTHR14534:SF3">
    <property type="entry name" value="GID COMPLEX SUBUNIT 4 HOMOLOG"/>
    <property type="match status" value="1"/>
</dbReference>
<dbReference type="GO" id="GO:0005773">
    <property type="term" value="C:vacuole"/>
    <property type="evidence" value="ECO:0007669"/>
    <property type="project" value="GOC"/>
</dbReference>
<name>A0A1Y2FES9_PROLT</name>
<accession>A0A1Y2FES9</accession>
<dbReference type="Pfam" id="PF09783">
    <property type="entry name" value="Vac_ImportDeg"/>
    <property type="match status" value="1"/>
</dbReference>
<dbReference type="RefSeq" id="XP_040725251.1">
    <property type="nucleotide sequence ID" value="XM_040869413.1"/>
</dbReference>
<dbReference type="GO" id="GO:0045721">
    <property type="term" value="P:negative regulation of gluconeogenesis"/>
    <property type="evidence" value="ECO:0007669"/>
    <property type="project" value="TreeGrafter"/>
</dbReference>
<dbReference type="Proteomes" id="UP000193685">
    <property type="component" value="Unassembled WGS sequence"/>
</dbReference>
<gene>
    <name evidence="3" type="ORF">BCR37DRAFT_380057</name>
</gene>
<dbReference type="AlphaFoldDB" id="A0A1Y2FES9"/>
<evidence type="ECO:0000256" key="2">
    <source>
        <dbReference type="SAM" id="MobiDB-lite"/>
    </source>
</evidence>
<dbReference type="PANTHER" id="PTHR14534">
    <property type="entry name" value="VACUOLAR IMPORT AND DEGRADATION PROTEIN 24"/>
    <property type="match status" value="1"/>
</dbReference>
<dbReference type="GO" id="GO:0034657">
    <property type="term" value="C:GID complex"/>
    <property type="evidence" value="ECO:0007669"/>
    <property type="project" value="TreeGrafter"/>
</dbReference>
<sequence length="407" mass="45968">MRAPIAVMRGQRDGEQADTNTTLSRQPRRVLTGQQEVSRYTQRQADTGAYLPERQRRLWREYVADRTSPTVRNEEARRVPSAQARGAYFLEGFDSEMSAMDELDGREETSAQRGIVEEDFEEDEDEDEADEDEDEDEDGSDSDASDEEEAPISRAPRLPHSRSNGWVARSTQQEASSSHTTTRTANTSRKVLLLRLFRSVPEPIHGTSMRRQPCSLLSAGSRFSGCQSLTVYLDPPQDQTSQLRVKEEWLVSLEFEAVDFAAGTVYGRMRASHVPNASVSSIVTLFEGEILDHLLTGKWNATVETDVLYWRKLSPFRMMEEGEALQAMARCRELCHEHVFMRMKETAFGDAKSAEAGLTISGFYYASVRRSDGKVEGLYFDPHSAPLQKLLLRREDGPYQSAAVAFR</sequence>
<comment type="caution">
    <text evidence="3">The sequence shown here is derived from an EMBL/GenBank/DDBJ whole genome shotgun (WGS) entry which is preliminary data.</text>
</comment>
<dbReference type="OrthoDB" id="62at2759"/>
<dbReference type="GeneID" id="63786012"/>